<keyword evidence="7 16" id="KW-0408">Iron</keyword>
<evidence type="ECO:0000256" key="9">
    <source>
        <dbReference type="ARBA" id="ARBA00023136"/>
    </source>
</evidence>
<evidence type="ECO:0000256" key="12">
    <source>
        <dbReference type="ARBA" id="ARBA00066552"/>
    </source>
</evidence>
<evidence type="ECO:0000256" key="15">
    <source>
        <dbReference type="ARBA" id="ARBA00082391"/>
    </source>
</evidence>
<dbReference type="InterPro" id="IPR002401">
    <property type="entry name" value="Cyt_P450_E_grp-I"/>
</dbReference>
<organism evidence="19 20">
    <name type="scientific">Microthyrium microscopicum</name>
    <dbReference type="NCBI Taxonomy" id="703497"/>
    <lineage>
        <taxon>Eukaryota</taxon>
        <taxon>Fungi</taxon>
        <taxon>Dikarya</taxon>
        <taxon>Ascomycota</taxon>
        <taxon>Pezizomycotina</taxon>
        <taxon>Dothideomycetes</taxon>
        <taxon>Dothideomycetes incertae sedis</taxon>
        <taxon>Microthyriales</taxon>
        <taxon>Microthyriaceae</taxon>
        <taxon>Microthyrium</taxon>
    </lineage>
</organism>
<dbReference type="Gene3D" id="1.10.630.10">
    <property type="entry name" value="Cytochrome P450"/>
    <property type="match status" value="1"/>
</dbReference>
<dbReference type="EC" id="1.14.14.92" evidence="12"/>
<dbReference type="PRINTS" id="PR00463">
    <property type="entry name" value="EP450I"/>
</dbReference>
<evidence type="ECO:0000256" key="17">
    <source>
        <dbReference type="RuleBase" id="RU000461"/>
    </source>
</evidence>
<comment type="cofactor">
    <cofactor evidence="1 16">
        <name>heme</name>
        <dbReference type="ChEBI" id="CHEBI:30413"/>
    </cofactor>
</comment>
<evidence type="ECO:0000256" key="1">
    <source>
        <dbReference type="ARBA" id="ARBA00001971"/>
    </source>
</evidence>
<keyword evidence="18" id="KW-1133">Transmembrane helix</keyword>
<dbReference type="SUPFAM" id="SSF48264">
    <property type="entry name" value="Cytochrome P450"/>
    <property type="match status" value="1"/>
</dbReference>
<evidence type="ECO:0000256" key="8">
    <source>
        <dbReference type="ARBA" id="ARBA00023033"/>
    </source>
</evidence>
<dbReference type="GO" id="GO:0020037">
    <property type="term" value="F:heme binding"/>
    <property type="evidence" value="ECO:0007669"/>
    <property type="project" value="InterPro"/>
</dbReference>
<dbReference type="Proteomes" id="UP000799302">
    <property type="component" value="Unassembled WGS sequence"/>
</dbReference>
<gene>
    <name evidence="19" type="ORF">BT63DRAFT_420156</name>
</gene>
<evidence type="ECO:0000256" key="5">
    <source>
        <dbReference type="ARBA" id="ARBA00022723"/>
    </source>
</evidence>
<keyword evidence="18" id="KW-0812">Transmembrane</keyword>
<evidence type="ECO:0000256" key="3">
    <source>
        <dbReference type="ARBA" id="ARBA00010617"/>
    </source>
</evidence>
<keyword evidence="10" id="KW-0325">Glycoprotein</keyword>
<dbReference type="PANTHER" id="PTHR24305">
    <property type="entry name" value="CYTOCHROME P450"/>
    <property type="match status" value="1"/>
</dbReference>
<dbReference type="PANTHER" id="PTHR24305:SF29">
    <property type="entry name" value="BENZOATE-PARA-HYDROXYLASE"/>
    <property type="match status" value="1"/>
</dbReference>
<comment type="subcellular location">
    <subcellularLocation>
        <location evidence="2">Membrane</location>
    </subcellularLocation>
</comment>
<evidence type="ECO:0000313" key="20">
    <source>
        <dbReference type="Proteomes" id="UP000799302"/>
    </source>
</evidence>
<evidence type="ECO:0000256" key="11">
    <source>
        <dbReference type="ARBA" id="ARBA00050706"/>
    </source>
</evidence>
<protein>
    <recommendedName>
        <fullName evidence="13">Benzoate 4-monooxygenase bphA</fullName>
        <ecNumber evidence="12">1.14.14.92</ecNumber>
    </recommendedName>
    <alternativeName>
        <fullName evidence="14">Benzoate-para-hydroxylase A</fullName>
    </alternativeName>
    <alternativeName>
        <fullName evidence="15">Cytochrome P450 monooxygenase cyp53A1</fullName>
    </alternativeName>
</protein>
<evidence type="ECO:0000256" key="18">
    <source>
        <dbReference type="SAM" id="Phobius"/>
    </source>
</evidence>
<proteinExistence type="inferred from homology"/>
<dbReference type="GO" id="GO:0016020">
    <property type="term" value="C:membrane"/>
    <property type="evidence" value="ECO:0007669"/>
    <property type="project" value="UniProtKB-SubCell"/>
</dbReference>
<dbReference type="EMBL" id="MU004230">
    <property type="protein sequence ID" value="KAF2674896.1"/>
    <property type="molecule type" value="Genomic_DNA"/>
</dbReference>
<dbReference type="OrthoDB" id="1470350at2759"/>
<keyword evidence="4 16" id="KW-0349">Heme</keyword>
<evidence type="ECO:0000256" key="13">
    <source>
        <dbReference type="ARBA" id="ARBA00072826"/>
    </source>
</evidence>
<comment type="catalytic activity">
    <reaction evidence="11">
        <text>benzoate + reduced [NADPH--hemoprotein reductase] + O2 = 4-hydroxybenzoate + oxidized [NADPH--hemoprotein reductase] + H2O + H(+)</text>
        <dbReference type="Rhea" id="RHEA:18033"/>
        <dbReference type="Rhea" id="RHEA-COMP:11964"/>
        <dbReference type="Rhea" id="RHEA-COMP:11965"/>
        <dbReference type="ChEBI" id="CHEBI:15377"/>
        <dbReference type="ChEBI" id="CHEBI:15378"/>
        <dbReference type="ChEBI" id="CHEBI:15379"/>
        <dbReference type="ChEBI" id="CHEBI:16150"/>
        <dbReference type="ChEBI" id="CHEBI:17879"/>
        <dbReference type="ChEBI" id="CHEBI:57618"/>
        <dbReference type="ChEBI" id="CHEBI:58210"/>
        <dbReference type="EC" id="1.14.14.92"/>
    </reaction>
</comment>
<evidence type="ECO:0000256" key="16">
    <source>
        <dbReference type="PIRSR" id="PIRSR602401-1"/>
    </source>
</evidence>
<dbReference type="AlphaFoldDB" id="A0A6A6UT06"/>
<feature type="binding site" description="axial binding residue" evidence="16">
    <location>
        <position position="531"/>
    </location>
    <ligand>
        <name>heme</name>
        <dbReference type="ChEBI" id="CHEBI:30413"/>
    </ligand>
    <ligandPart>
        <name>Fe</name>
        <dbReference type="ChEBI" id="CHEBI:18248"/>
    </ligandPart>
</feature>
<evidence type="ECO:0000256" key="14">
    <source>
        <dbReference type="ARBA" id="ARBA00081895"/>
    </source>
</evidence>
<dbReference type="PROSITE" id="PS00086">
    <property type="entry name" value="CYTOCHROME_P450"/>
    <property type="match status" value="1"/>
</dbReference>
<evidence type="ECO:0000256" key="2">
    <source>
        <dbReference type="ARBA" id="ARBA00004370"/>
    </source>
</evidence>
<dbReference type="GO" id="GO:0018664">
    <property type="term" value="F:benzoate 4-monooxygenase activity"/>
    <property type="evidence" value="ECO:0007669"/>
    <property type="project" value="UniProtKB-EC"/>
</dbReference>
<dbReference type="InterPro" id="IPR017972">
    <property type="entry name" value="Cyt_P450_CS"/>
</dbReference>
<dbReference type="InterPro" id="IPR050121">
    <property type="entry name" value="Cytochrome_P450_monoxygenase"/>
</dbReference>
<evidence type="ECO:0000256" key="7">
    <source>
        <dbReference type="ARBA" id="ARBA00023004"/>
    </source>
</evidence>
<sequence length="583" mass="65624">MSLRGRLKRSLFRLSTTALSQLTLRVHRLVTFHHGVCHKSLIYGEGENKYCDICIKPTEKRIFSAALTATTPFLPYHRCVVTAIMISYLISPYTLLLLPVLYYLLPYVRNRSLWDIPGPHLASFSSIWLLIQCRLGKRYQSVDEAHKKYGALVRLQPHHVSIADPEAIQIVYGHGNGFLKSEYYDAFVSIHRGLFNTRDRADHARKRRIVSHTFSAKNIGQFEQYMHANLELFFKRWTEMAETAKGGFAELDALHWLNYLAFDIIGDLAFGAPFGMLERGQDLTEVRFTPDAKPTYAPAIEVLNRRGEVSGTLGCLPSLVPYAKHFPDPFFSKGREAVAKLAGIAVARVSERLAGPETDRVDLLARLMQGRDANGDAMGRDELTAEALTQLIAGSDTTSNTSCAMLFHVLNNPHTIPKLQAELDKALPNSGVPTFREVKELPYLDNVIKETMRIHSTSSLGLPRLVVGEGLTVHGHYFPPGTVLSVPAYTIHHSKQIWGDDAGEFRPERWETVTEAQKNAFIPFSYGPRACVGRNVAEMELALIGATVFKNFEFELRQDTLETREGFLRKPLQLIVGMRRRTT</sequence>
<name>A0A6A6UT06_9PEZI</name>
<evidence type="ECO:0000256" key="4">
    <source>
        <dbReference type="ARBA" id="ARBA00022617"/>
    </source>
</evidence>
<keyword evidence="9 18" id="KW-0472">Membrane</keyword>
<evidence type="ECO:0000256" key="10">
    <source>
        <dbReference type="ARBA" id="ARBA00023180"/>
    </source>
</evidence>
<dbReference type="PRINTS" id="PR00385">
    <property type="entry name" value="P450"/>
</dbReference>
<evidence type="ECO:0000313" key="19">
    <source>
        <dbReference type="EMBL" id="KAF2674896.1"/>
    </source>
</evidence>
<keyword evidence="8 17" id="KW-0503">Monooxygenase</keyword>
<keyword evidence="20" id="KW-1185">Reference proteome</keyword>
<feature type="transmembrane region" description="Helical" evidence="18">
    <location>
        <begin position="80"/>
        <end position="105"/>
    </location>
</feature>
<keyword evidence="5 16" id="KW-0479">Metal-binding</keyword>
<evidence type="ECO:0000256" key="6">
    <source>
        <dbReference type="ARBA" id="ARBA00023002"/>
    </source>
</evidence>
<dbReference type="FunFam" id="1.10.630.10:FF:000053">
    <property type="entry name" value="Cytochrome P450 benzoate 4-monooxygenase"/>
    <property type="match status" value="1"/>
</dbReference>
<dbReference type="InterPro" id="IPR001128">
    <property type="entry name" value="Cyt_P450"/>
</dbReference>
<accession>A0A6A6UT06</accession>
<dbReference type="CDD" id="cd11061">
    <property type="entry name" value="CYP67-like"/>
    <property type="match status" value="1"/>
</dbReference>
<keyword evidence="6 17" id="KW-0560">Oxidoreductase</keyword>
<dbReference type="InterPro" id="IPR036396">
    <property type="entry name" value="Cyt_P450_sf"/>
</dbReference>
<comment type="similarity">
    <text evidence="3 17">Belongs to the cytochrome P450 family.</text>
</comment>
<reference evidence="19" key="1">
    <citation type="journal article" date="2020" name="Stud. Mycol.">
        <title>101 Dothideomycetes genomes: a test case for predicting lifestyles and emergence of pathogens.</title>
        <authorList>
            <person name="Haridas S."/>
            <person name="Albert R."/>
            <person name="Binder M."/>
            <person name="Bloem J."/>
            <person name="Labutti K."/>
            <person name="Salamov A."/>
            <person name="Andreopoulos B."/>
            <person name="Baker S."/>
            <person name="Barry K."/>
            <person name="Bills G."/>
            <person name="Bluhm B."/>
            <person name="Cannon C."/>
            <person name="Castanera R."/>
            <person name="Culley D."/>
            <person name="Daum C."/>
            <person name="Ezra D."/>
            <person name="Gonzalez J."/>
            <person name="Henrissat B."/>
            <person name="Kuo A."/>
            <person name="Liang C."/>
            <person name="Lipzen A."/>
            <person name="Lutzoni F."/>
            <person name="Magnuson J."/>
            <person name="Mondo S."/>
            <person name="Nolan M."/>
            <person name="Ohm R."/>
            <person name="Pangilinan J."/>
            <person name="Park H.-J."/>
            <person name="Ramirez L."/>
            <person name="Alfaro M."/>
            <person name="Sun H."/>
            <person name="Tritt A."/>
            <person name="Yoshinaga Y."/>
            <person name="Zwiers L.-H."/>
            <person name="Turgeon B."/>
            <person name="Goodwin S."/>
            <person name="Spatafora J."/>
            <person name="Crous P."/>
            <person name="Grigoriev I."/>
        </authorList>
    </citation>
    <scope>NUCLEOTIDE SEQUENCE</scope>
    <source>
        <strain evidence="19">CBS 115976</strain>
    </source>
</reference>
<dbReference type="Pfam" id="PF00067">
    <property type="entry name" value="p450"/>
    <property type="match status" value="1"/>
</dbReference>
<dbReference type="GO" id="GO:0005506">
    <property type="term" value="F:iron ion binding"/>
    <property type="evidence" value="ECO:0007669"/>
    <property type="project" value="InterPro"/>
</dbReference>